<feature type="non-terminal residue" evidence="1">
    <location>
        <position position="1"/>
    </location>
</feature>
<evidence type="ECO:0000313" key="1">
    <source>
        <dbReference type="EMBL" id="KAK1888036.1"/>
    </source>
</evidence>
<proteinExistence type="predicted"/>
<dbReference type="Proteomes" id="UP001228049">
    <property type="component" value="Unassembled WGS sequence"/>
</dbReference>
<name>A0AAD9F4K1_DISEL</name>
<accession>A0AAD9F4K1</accession>
<evidence type="ECO:0000313" key="2">
    <source>
        <dbReference type="Proteomes" id="UP001228049"/>
    </source>
</evidence>
<organism evidence="1 2">
    <name type="scientific">Dissostichus eleginoides</name>
    <name type="common">Patagonian toothfish</name>
    <name type="synonym">Dissostichus amissus</name>
    <dbReference type="NCBI Taxonomy" id="100907"/>
    <lineage>
        <taxon>Eukaryota</taxon>
        <taxon>Metazoa</taxon>
        <taxon>Chordata</taxon>
        <taxon>Craniata</taxon>
        <taxon>Vertebrata</taxon>
        <taxon>Euteleostomi</taxon>
        <taxon>Actinopterygii</taxon>
        <taxon>Neopterygii</taxon>
        <taxon>Teleostei</taxon>
        <taxon>Neoteleostei</taxon>
        <taxon>Acanthomorphata</taxon>
        <taxon>Eupercaria</taxon>
        <taxon>Perciformes</taxon>
        <taxon>Notothenioidei</taxon>
        <taxon>Nototheniidae</taxon>
        <taxon>Dissostichus</taxon>
    </lineage>
</organism>
<gene>
    <name evidence="1" type="ORF">KUDE01_028821</name>
</gene>
<dbReference type="AlphaFoldDB" id="A0AAD9F4K1"/>
<reference evidence="1" key="1">
    <citation type="submission" date="2023-04" db="EMBL/GenBank/DDBJ databases">
        <title>Chromosome-level genome of Chaenocephalus aceratus.</title>
        <authorList>
            <person name="Park H."/>
        </authorList>
    </citation>
    <scope>NUCLEOTIDE SEQUENCE</scope>
    <source>
        <strain evidence="1">DE</strain>
        <tissue evidence="1">Muscle</tissue>
    </source>
</reference>
<keyword evidence="2" id="KW-1185">Reference proteome</keyword>
<sequence length="131" mass="14459">TFTSQTRSEKPQDLDTPFSTSASPAIFPFRDLNYFVLVFRGPFVTLSLPQTSRYLLSCSSAAVVSLQGHMFLLTYSLPASNGSYFSSCGGDKWPRSKRSVRAAETRLIYDGVSLMNASHQFARDADSSPRS</sequence>
<protein>
    <submittedName>
        <fullName evidence="1">Pecanex-like protein 1</fullName>
    </submittedName>
</protein>
<comment type="caution">
    <text evidence="1">The sequence shown here is derived from an EMBL/GenBank/DDBJ whole genome shotgun (WGS) entry which is preliminary data.</text>
</comment>
<feature type="non-terminal residue" evidence="1">
    <location>
        <position position="131"/>
    </location>
</feature>
<dbReference type="EMBL" id="JASDAP010000018">
    <property type="protein sequence ID" value="KAK1888036.1"/>
    <property type="molecule type" value="Genomic_DNA"/>
</dbReference>